<feature type="transmembrane region" description="Helical" evidence="1">
    <location>
        <begin position="59"/>
        <end position="79"/>
    </location>
</feature>
<proteinExistence type="predicted"/>
<keyword evidence="1" id="KW-0812">Transmembrane</keyword>
<evidence type="ECO:0000259" key="2">
    <source>
        <dbReference type="Pfam" id="PF19762"/>
    </source>
</evidence>
<evidence type="ECO:0000256" key="1">
    <source>
        <dbReference type="SAM" id="Phobius"/>
    </source>
</evidence>
<dbReference type="Proteomes" id="UP000181976">
    <property type="component" value="Unassembled WGS sequence"/>
</dbReference>
<dbReference type="InterPro" id="IPR046216">
    <property type="entry name" value="DUF6249"/>
</dbReference>
<evidence type="ECO:0000313" key="3">
    <source>
        <dbReference type="EMBL" id="SFD81319.1"/>
    </source>
</evidence>
<sequence>MGVEVIVPVAFFSMIFGITVLVSYFRNRRIERTALIASGRDASIFKEEGKKNMINSLKYGIFLLGLAIGFIVGDLLAVNGYLSDAVAYISMVLFFGGFSLLIFYFLVRRKKSLVEEH</sequence>
<dbReference type="Pfam" id="PF19762">
    <property type="entry name" value="DUF6249"/>
    <property type="match status" value="1"/>
</dbReference>
<gene>
    <name evidence="3" type="ORF">SAMN05444380_102146</name>
</gene>
<keyword evidence="4" id="KW-1185">Reference proteome</keyword>
<feature type="domain" description="DUF6249" evidence="2">
    <location>
        <begin position="6"/>
        <end position="107"/>
    </location>
</feature>
<dbReference type="EMBL" id="FONA01000002">
    <property type="protein sequence ID" value="SFD81319.1"/>
    <property type="molecule type" value="Genomic_DNA"/>
</dbReference>
<keyword evidence="1" id="KW-0472">Membrane</keyword>
<name>A0A1I1VEM4_9BACT</name>
<reference evidence="3 4" key="1">
    <citation type="submission" date="2016-10" db="EMBL/GenBank/DDBJ databases">
        <authorList>
            <person name="de Groot N.N."/>
        </authorList>
    </citation>
    <scope>NUCLEOTIDE SEQUENCE [LARGE SCALE GENOMIC DNA]</scope>
    <source>
        <strain evidence="3 4">DSM 19012</strain>
    </source>
</reference>
<dbReference type="STRING" id="385682.SAMN05444380_102146"/>
<protein>
    <recommendedName>
        <fullName evidence="2">DUF6249 domain-containing protein</fullName>
    </recommendedName>
</protein>
<dbReference type="AlphaFoldDB" id="A0A1I1VEM4"/>
<organism evidence="3 4">
    <name type="scientific">Thermophagus xiamenensis</name>
    <dbReference type="NCBI Taxonomy" id="385682"/>
    <lineage>
        <taxon>Bacteria</taxon>
        <taxon>Pseudomonadati</taxon>
        <taxon>Bacteroidota</taxon>
        <taxon>Bacteroidia</taxon>
        <taxon>Marinilabiliales</taxon>
        <taxon>Marinilabiliaceae</taxon>
        <taxon>Thermophagus</taxon>
    </lineage>
</organism>
<evidence type="ECO:0000313" key="4">
    <source>
        <dbReference type="Proteomes" id="UP000181976"/>
    </source>
</evidence>
<accession>A0A1I1VEM4</accession>
<feature type="transmembrane region" description="Helical" evidence="1">
    <location>
        <begin position="85"/>
        <end position="107"/>
    </location>
</feature>
<dbReference type="RefSeq" id="WP_010528704.1">
    <property type="nucleotide sequence ID" value="NZ_AFSL01000095.1"/>
</dbReference>
<dbReference type="eggNOG" id="ENOG5033CH2">
    <property type="taxonomic scope" value="Bacteria"/>
</dbReference>
<keyword evidence="1" id="KW-1133">Transmembrane helix</keyword>
<feature type="transmembrane region" description="Helical" evidence="1">
    <location>
        <begin position="6"/>
        <end position="25"/>
    </location>
</feature>
<dbReference type="InParanoid" id="A0A1I1VEM4"/>